<dbReference type="NCBIfam" id="TIGR00275">
    <property type="entry name" value="aminoacetone oxidase family FAD-binding enzyme"/>
    <property type="match status" value="1"/>
</dbReference>
<evidence type="ECO:0000256" key="3">
    <source>
        <dbReference type="ARBA" id="ARBA00022827"/>
    </source>
</evidence>
<dbReference type="EMBL" id="LKHV01000001">
    <property type="protein sequence ID" value="KRG19976.1"/>
    <property type="molecule type" value="Genomic_DNA"/>
</dbReference>
<gene>
    <name evidence="6" type="ORF">CC99x_00197</name>
</gene>
<comment type="cofactor">
    <cofactor evidence="1">
        <name>FAD</name>
        <dbReference type="ChEBI" id="CHEBI:57692"/>
    </cofactor>
</comment>
<name>A0A0Q9YV83_9GAMM</name>
<reference evidence="6" key="1">
    <citation type="submission" date="2015-09" db="EMBL/GenBank/DDBJ databases">
        <title>Draft Genome Sequences of Two Novel Amoeba-resistant Intranuclear Bacteria, Candidatus Berkiella cookevillensis and Candidatus Berkiella aquae.</title>
        <authorList>
            <person name="Mehari Y.T."/>
            <person name="Arivett B.A."/>
            <person name="Farone A.L."/>
            <person name="Gunderson J.H."/>
            <person name="Farone M.B."/>
        </authorList>
    </citation>
    <scope>NUCLEOTIDE SEQUENCE [LARGE SCALE GENOMIC DNA]</scope>
    <source>
        <strain evidence="6">CC99</strain>
    </source>
</reference>
<evidence type="ECO:0000256" key="1">
    <source>
        <dbReference type="ARBA" id="ARBA00001974"/>
    </source>
</evidence>
<evidence type="ECO:0000313" key="6">
    <source>
        <dbReference type="EMBL" id="KRG19976.1"/>
    </source>
</evidence>
<dbReference type="AlphaFoldDB" id="A0A0Q9YV83"/>
<dbReference type="InterPro" id="IPR057661">
    <property type="entry name" value="RsdA/BaiN/AoA(So)_Rossmann"/>
</dbReference>
<dbReference type="SUPFAM" id="SSF160996">
    <property type="entry name" value="HI0933 insert domain-like"/>
    <property type="match status" value="1"/>
</dbReference>
<evidence type="ECO:0000259" key="4">
    <source>
        <dbReference type="Pfam" id="PF03486"/>
    </source>
</evidence>
<dbReference type="PRINTS" id="PR00368">
    <property type="entry name" value="FADPNR"/>
</dbReference>
<dbReference type="InterPro" id="IPR023166">
    <property type="entry name" value="BaiN-like_dom_sf"/>
</dbReference>
<evidence type="ECO:0008006" key="7">
    <source>
        <dbReference type="Google" id="ProtNLM"/>
    </source>
</evidence>
<dbReference type="Gene3D" id="3.50.50.60">
    <property type="entry name" value="FAD/NAD(P)-binding domain"/>
    <property type="match status" value="1"/>
</dbReference>
<dbReference type="PANTHER" id="PTHR42887:SF2">
    <property type="entry name" value="OS12G0638800 PROTEIN"/>
    <property type="match status" value="1"/>
</dbReference>
<feature type="domain" description="RsdA/BaiN/AoA(So)-like insert" evidence="5">
    <location>
        <begin position="201"/>
        <end position="350"/>
    </location>
</feature>
<dbReference type="Pfam" id="PF03486">
    <property type="entry name" value="HI0933_like"/>
    <property type="match status" value="1"/>
</dbReference>
<proteinExistence type="predicted"/>
<dbReference type="InterPro" id="IPR036188">
    <property type="entry name" value="FAD/NAD-bd_sf"/>
</dbReference>
<organism evidence="6">
    <name type="scientific">Candidatus Berkiella cookevillensis</name>
    <dbReference type="NCBI Taxonomy" id="437022"/>
    <lineage>
        <taxon>Bacteria</taxon>
        <taxon>Pseudomonadati</taxon>
        <taxon>Pseudomonadota</taxon>
        <taxon>Gammaproteobacteria</taxon>
        <taxon>Candidatus Berkiellales</taxon>
        <taxon>Candidatus Berkiellaceae</taxon>
        <taxon>Candidatus Berkiella</taxon>
    </lineage>
</organism>
<comment type="caution">
    <text evidence="6">The sequence shown here is derived from an EMBL/GenBank/DDBJ whole genome shotgun (WGS) entry which is preliminary data.</text>
</comment>
<protein>
    <recommendedName>
        <fullName evidence="7">Tricarballylate dehydrogenase</fullName>
    </recommendedName>
</protein>
<dbReference type="Gene3D" id="1.10.8.260">
    <property type="entry name" value="HI0933 insert domain-like"/>
    <property type="match status" value="1"/>
</dbReference>
<dbReference type="Pfam" id="PF22780">
    <property type="entry name" value="HI0933_like_1st"/>
    <property type="match status" value="1"/>
</dbReference>
<keyword evidence="2" id="KW-0285">Flavoprotein</keyword>
<dbReference type="InterPro" id="IPR055178">
    <property type="entry name" value="RsdA/BaiN/AoA(So)-like_dom"/>
</dbReference>
<dbReference type="PATRIC" id="fig|1590042.3.peg.201"/>
<dbReference type="InterPro" id="IPR004792">
    <property type="entry name" value="BaiN-like"/>
</dbReference>
<dbReference type="SUPFAM" id="SSF51905">
    <property type="entry name" value="FAD/NAD(P)-binding domain"/>
    <property type="match status" value="1"/>
</dbReference>
<dbReference type="PRINTS" id="PR00411">
    <property type="entry name" value="PNDRDTASEI"/>
</dbReference>
<feature type="domain" description="RsdA/BaiN/AoA(So)-like Rossmann fold-like" evidence="4">
    <location>
        <begin position="16"/>
        <end position="403"/>
    </location>
</feature>
<dbReference type="PANTHER" id="PTHR42887">
    <property type="entry name" value="OS12G0638800 PROTEIN"/>
    <property type="match status" value="1"/>
</dbReference>
<dbReference type="Gene3D" id="2.40.30.10">
    <property type="entry name" value="Translation factors"/>
    <property type="match status" value="1"/>
</dbReference>
<sequence length="405" mass="44703">MQTYVLTVKLMSKNYDVVILGAGAAGLMCAIEAAKRKRQVLVIDHANKPGKKILMSGGGRCNFTNLHTSPDKYISHNPHFCKSALSRYTPWHFIELINKYRIAYHEKHLGQLFCDEKSKDVVDLLLAECQKYGVSIQLGQSITEVHQRAENQFTLVAINAVHYQCESLVIATGGLSIPTMGASGFGYNIAKQFEMPVHPTRAGLVPLTLHKQDVERFASLSGVSQDICAMVNKQSFKESMLFTHRGLSGPAILQISSYWKAGEAVVINLCPHYSIAQLIENTLKISGNQSLKTFLRHLLSKRLVSILWSADFLDKSLKSLSSKEIAALEKSVHAWEIVPNGTEGYRTAEVTLGGVDCNAVSSKNFEANAVKGLYFIGEVLDVTGWLGGYNFQWAWASGWSAGQFV</sequence>
<accession>A0A0Q9YV83</accession>
<keyword evidence="3" id="KW-0274">FAD</keyword>
<evidence type="ECO:0000256" key="2">
    <source>
        <dbReference type="ARBA" id="ARBA00022630"/>
    </source>
</evidence>
<evidence type="ECO:0000259" key="5">
    <source>
        <dbReference type="Pfam" id="PF22780"/>
    </source>
</evidence>